<dbReference type="PANTHER" id="PTHR46194">
    <property type="entry name" value="PEPTIDYL-TRNA HYDROLASE PTRHD1-RELATED"/>
    <property type="match status" value="1"/>
</dbReference>
<dbReference type="Pfam" id="PF01981">
    <property type="entry name" value="PTH2"/>
    <property type="match status" value="2"/>
</dbReference>
<dbReference type="EC" id="3.1.1.29" evidence="1"/>
<dbReference type="SUPFAM" id="SSF102462">
    <property type="entry name" value="Peptidyl-tRNA hydrolase II"/>
    <property type="match status" value="2"/>
</dbReference>
<evidence type="ECO:0000313" key="5">
    <source>
        <dbReference type="EMBL" id="KAK9097809.1"/>
    </source>
</evidence>
<keyword evidence="6" id="KW-1185">Reference proteome</keyword>
<dbReference type="InterPro" id="IPR042237">
    <property type="entry name" value="PTRHD1"/>
</dbReference>
<name>A0AAP0EZD6_9MAGN</name>
<dbReference type="EMBL" id="JBBNAF010000011">
    <property type="protein sequence ID" value="KAK9097809.1"/>
    <property type="molecule type" value="Genomic_DNA"/>
</dbReference>
<keyword evidence="2" id="KW-0378">Hydrolase</keyword>
<dbReference type="PANTHER" id="PTHR46194:SF1">
    <property type="entry name" value="PEPTIDYL-TRNA HYDROLASE PTRHD1-RELATED"/>
    <property type="match status" value="1"/>
</dbReference>
<dbReference type="InterPro" id="IPR023476">
    <property type="entry name" value="Pep_tRNA_hydro_II_dom_sf"/>
</dbReference>
<evidence type="ECO:0000256" key="3">
    <source>
        <dbReference type="ARBA" id="ARBA00048707"/>
    </source>
</evidence>
<evidence type="ECO:0000256" key="2">
    <source>
        <dbReference type="ARBA" id="ARBA00022801"/>
    </source>
</evidence>
<evidence type="ECO:0000256" key="4">
    <source>
        <dbReference type="SAM" id="MobiDB-lite"/>
    </source>
</evidence>
<dbReference type="Proteomes" id="UP001420932">
    <property type="component" value="Unassembled WGS sequence"/>
</dbReference>
<protein>
    <recommendedName>
        <fullName evidence="1">peptidyl-tRNA hydrolase</fullName>
        <ecNumber evidence="1">3.1.1.29</ecNumber>
    </recommendedName>
</protein>
<gene>
    <name evidence="5" type="ORF">Syun_024854</name>
</gene>
<proteinExistence type="predicted"/>
<dbReference type="InterPro" id="IPR002833">
    <property type="entry name" value="PTH2"/>
</dbReference>
<dbReference type="Gene3D" id="3.40.1490.10">
    <property type="entry name" value="Bit1"/>
    <property type="match status" value="1"/>
</dbReference>
<sequence length="205" mass="22256">MSASADSSPMPSGDGGGVSGGLVQYVVLRRDLIDSWPLGSIVTQGCHAAVAAIWSYKDDCETVEYCSLENIDSMHKIIVDVGRLDDDVGDEAGDEERKKKDLEEETYSIEEKPISADPTSLPYSALPTTLFGSQGISIRSSLGEQVTLEVKGETQILNLSEKLTASSIAHKLWIEQPENIPTCLATKPYPKSAVSTFFRKLKLCK</sequence>
<reference evidence="5 6" key="1">
    <citation type="submission" date="2024-01" db="EMBL/GenBank/DDBJ databases">
        <title>Genome assemblies of Stephania.</title>
        <authorList>
            <person name="Yang L."/>
        </authorList>
    </citation>
    <scope>NUCLEOTIDE SEQUENCE [LARGE SCALE GENOMIC DNA]</scope>
    <source>
        <strain evidence="5">YNDBR</strain>
        <tissue evidence="5">Leaf</tissue>
    </source>
</reference>
<organism evidence="5 6">
    <name type="scientific">Stephania yunnanensis</name>
    <dbReference type="NCBI Taxonomy" id="152371"/>
    <lineage>
        <taxon>Eukaryota</taxon>
        <taxon>Viridiplantae</taxon>
        <taxon>Streptophyta</taxon>
        <taxon>Embryophyta</taxon>
        <taxon>Tracheophyta</taxon>
        <taxon>Spermatophyta</taxon>
        <taxon>Magnoliopsida</taxon>
        <taxon>Ranunculales</taxon>
        <taxon>Menispermaceae</taxon>
        <taxon>Menispermoideae</taxon>
        <taxon>Cissampelideae</taxon>
        <taxon>Stephania</taxon>
    </lineage>
</organism>
<dbReference type="GO" id="GO:0004045">
    <property type="term" value="F:peptidyl-tRNA hydrolase activity"/>
    <property type="evidence" value="ECO:0007669"/>
    <property type="project" value="UniProtKB-EC"/>
</dbReference>
<comment type="catalytic activity">
    <reaction evidence="3">
        <text>an N-acyl-L-alpha-aminoacyl-tRNA + H2O = an N-acyl-L-amino acid + a tRNA + H(+)</text>
        <dbReference type="Rhea" id="RHEA:54448"/>
        <dbReference type="Rhea" id="RHEA-COMP:10123"/>
        <dbReference type="Rhea" id="RHEA-COMP:13883"/>
        <dbReference type="ChEBI" id="CHEBI:15377"/>
        <dbReference type="ChEBI" id="CHEBI:15378"/>
        <dbReference type="ChEBI" id="CHEBI:59874"/>
        <dbReference type="ChEBI" id="CHEBI:78442"/>
        <dbReference type="ChEBI" id="CHEBI:138191"/>
        <dbReference type="EC" id="3.1.1.29"/>
    </reaction>
</comment>
<dbReference type="AlphaFoldDB" id="A0AAP0EZD6"/>
<comment type="caution">
    <text evidence="5">The sequence shown here is derived from an EMBL/GenBank/DDBJ whole genome shotgun (WGS) entry which is preliminary data.</text>
</comment>
<accession>A0AAP0EZD6</accession>
<dbReference type="CDD" id="cd02429">
    <property type="entry name" value="PTH2_like"/>
    <property type="match status" value="1"/>
</dbReference>
<feature type="region of interest" description="Disordered" evidence="4">
    <location>
        <begin position="86"/>
        <end position="105"/>
    </location>
</feature>
<evidence type="ECO:0000256" key="1">
    <source>
        <dbReference type="ARBA" id="ARBA00013260"/>
    </source>
</evidence>
<evidence type="ECO:0000313" key="6">
    <source>
        <dbReference type="Proteomes" id="UP001420932"/>
    </source>
</evidence>